<dbReference type="InterPro" id="IPR031025">
    <property type="entry name" value="LruC_dom"/>
</dbReference>
<keyword evidence="1" id="KW-0732">Signal</keyword>
<protein>
    <recommendedName>
        <fullName evidence="2">DUF4842 domain-containing protein</fullName>
    </recommendedName>
</protein>
<dbReference type="Proteomes" id="UP000183794">
    <property type="component" value="Unassembled WGS sequence"/>
</dbReference>
<reference evidence="3 5" key="2">
    <citation type="submission" date="2016-11" db="EMBL/GenBank/DDBJ databases">
        <authorList>
            <person name="Klemetsen T."/>
        </authorList>
    </citation>
    <scope>NUCLEOTIDE SEQUENCE [LARGE SCALE GENOMIC DNA]</scope>
    <source>
        <strain evidence="3">MT 2528</strain>
    </source>
</reference>
<dbReference type="PATRIC" id="fig|80854.5.peg.1619"/>
<feature type="chain" id="PRO_5015029838" description="DUF4842 domain-containing protein" evidence="1">
    <location>
        <begin position="29"/>
        <end position="572"/>
    </location>
</feature>
<name>A0A090ICB8_9GAMM</name>
<proteinExistence type="predicted"/>
<dbReference type="STRING" id="80854.MVIS_1522"/>
<dbReference type="EMBL" id="FPLD01000036">
    <property type="protein sequence ID" value="SGY90085.1"/>
    <property type="molecule type" value="Genomic_DNA"/>
</dbReference>
<reference evidence="4 6" key="1">
    <citation type="submission" date="2016-11" db="EMBL/GenBank/DDBJ databases">
        <authorList>
            <person name="Jaros S."/>
            <person name="Januszkiewicz K."/>
            <person name="Wedrychowicz H."/>
        </authorList>
    </citation>
    <scope>NUCLEOTIDE SEQUENCE [LARGE SCALE GENOMIC DNA]</scope>
    <source>
        <strain evidence="4">NVI 5450</strain>
    </source>
</reference>
<dbReference type="AlphaFoldDB" id="A0A090ICB8"/>
<dbReference type="Pfam" id="PF16130">
    <property type="entry name" value="DUF4842"/>
    <property type="match status" value="1"/>
</dbReference>
<evidence type="ECO:0000313" key="6">
    <source>
        <dbReference type="Proteomes" id="UP000183794"/>
    </source>
</evidence>
<feature type="domain" description="DUF4842" evidence="2">
    <location>
        <begin position="358"/>
        <end position="560"/>
    </location>
</feature>
<dbReference type="RefSeq" id="WP_045109836.1">
    <property type="nucleotide sequence ID" value="NZ_CAWQZC010000046.1"/>
</dbReference>
<dbReference type="EMBL" id="FPLJ01000031">
    <property type="protein sequence ID" value="SGY86720.1"/>
    <property type="molecule type" value="Genomic_DNA"/>
</dbReference>
<accession>A0A090ICB8</accession>
<sequence>MHKFKSNKLCCLGLMALSSSVFTNSVLAAATTEGTVNNGDGTFTYTQKIDISSTAPHYTPPASGGFSIYSGHTEDFGWQHSFAEVISNPLVQIQSATLLIRAFDVDSEAHHGTGGEYDGISIDGVDLNPGLLQGTNDTWSETTFDVPVSTITDDGFINTFVDIDMNASGWLTELDYSLLTITYIETSNSPPFQPTLSMTPSTCTQPTDDLVVNVTGPTPEDPDGDVVTYSYRWFVDIGQGSVVDDEVAGKTDHQGNTVLANEVLQGETWRVQVTAVDSNGLMSDQSVVTWEDIGVDCDADGVDDNNDDYPTDPERAFNNYYPEGTLAYEDLWPDKGDYDFNDLVLRHTFNKITNAAGDIKEIEMVGSAVARGASYANAFALSLPGTEGSNIESSTVTIDGSASVLAPEAGHTGEAVMVLIGNVFDVLPTSGFPYYNTQNGDDRAFISLAFNAVFTTPVTVAALGDAPYNAFIYRVGERGKEIHLMNKTPTDLANLALLGTGDDASDAGTSTYYQTAAGHPWALLIPSAWSHPYEYVDVLIAYPQLQVWAESGGVTNPTWYNAPDNTFCWKCL</sequence>
<evidence type="ECO:0000313" key="4">
    <source>
        <dbReference type="EMBL" id="SGY90085.1"/>
    </source>
</evidence>
<dbReference type="OrthoDB" id="1204817at2"/>
<dbReference type="NCBIfam" id="TIGR04456">
    <property type="entry name" value="LruC_dom"/>
    <property type="match status" value="1"/>
</dbReference>
<evidence type="ECO:0000313" key="3">
    <source>
        <dbReference type="EMBL" id="SGY86720.1"/>
    </source>
</evidence>
<organism evidence="4 6">
    <name type="scientific">Moritella viscosa</name>
    <dbReference type="NCBI Taxonomy" id="80854"/>
    <lineage>
        <taxon>Bacteria</taxon>
        <taxon>Pseudomonadati</taxon>
        <taxon>Pseudomonadota</taxon>
        <taxon>Gammaproteobacteria</taxon>
        <taxon>Alteromonadales</taxon>
        <taxon>Moritellaceae</taxon>
        <taxon>Moritella</taxon>
    </lineage>
</organism>
<dbReference type="GeneID" id="61294835"/>
<dbReference type="KEGG" id="mvs:MVIS_1522"/>
<evidence type="ECO:0000259" key="2">
    <source>
        <dbReference type="Pfam" id="PF16130"/>
    </source>
</evidence>
<keyword evidence="5" id="KW-1185">Reference proteome</keyword>
<dbReference type="HOGENOM" id="CLU_473942_0_0_6"/>
<evidence type="ECO:0000313" key="5">
    <source>
        <dbReference type="Proteomes" id="UP000182660"/>
    </source>
</evidence>
<gene>
    <name evidence="3" type="ORF">MT2528_1106</name>
    <name evidence="4" type="ORF">NVI5450_1076</name>
</gene>
<evidence type="ECO:0000256" key="1">
    <source>
        <dbReference type="SAM" id="SignalP"/>
    </source>
</evidence>
<dbReference type="Proteomes" id="UP000182660">
    <property type="component" value="Unassembled WGS sequence"/>
</dbReference>
<feature type="signal peptide" evidence="1">
    <location>
        <begin position="1"/>
        <end position="28"/>
    </location>
</feature>
<dbReference type="InterPro" id="IPR032295">
    <property type="entry name" value="DUF4842"/>
</dbReference>